<comment type="caution">
    <text evidence="2">The sequence shown here is derived from an EMBL/GenBank/DDBJ whole genome shotgun (WGS) entry which is preliminary data.</text>
</comment>
<gene>
    <name evidence="2" type="ORF">HNQ55_002168</name>
</gene>
<dbReference type="EMBL" id="JACHHU010000017">
    <property type="protein sequence ID" value="MBB6543647.1"/>
    <property type="molecule type" value="Genomic_DNA"/>
</dbReference>
<dbReference type="Pfam" id="PF00583">
    <property type="entry name" value="Acetyltransf_1"/>
    <property type="match status" value="1"/>
</dbReference>
<dbReference type="InterPro" id="IPR016181">
    <property type="entry name" value="Acyl_CoA_acyltransferase"/>
</dbReference>
<organism evidence="2 3">
    <name type="scientific">Thalassotalea piscium</name>
    <dbReference type="NCBI Taxonomy" id="1230533"/>
    <lineage>
        <taxon>Bacteria</taxon>
        <taxon>Pseudomonadati</taxon>
        <taxon>Pseudomonadota</taxon>
        <taxon>Gammaproteobacteria</taxon>
        <taxon>Alteromonadales</taxon>
        <taxon>Colwelliaceae</taxon>
        <taxon>Thalassotalea</taxon>
    </lineage>
</organism>
<dbReference type="Proteomes" id="UP000537141">
    <property type="component" value="Unassembled WGS sequence"/>
</dbReference>
<proteinExistence type="predicted"/>
<dbReference type="PROSITE" id="PS51186">
    <property type="entry name" value="GNAT"/>
    <property type="match status" value="1"/>
</dbReference>
<sequence length="146" mass="16644">MKAEISFKRATTEDKGFLLELRKLSMGQHLAAAGINLSDDEHLQRINEFFQESFVIQYNGKSIGVVKLGLLPDRLHIRQLQILPEFHNGGIGSKVVTLVKQKASERLLPVTLNVLLKNPAKRLYDREGFIVEGQSDLEYKMRWQPS</sequence>
<dbReference type="SUPFAM" id="SSF55729">
    <property type="entry name" value="Acyl-CoA N-acyltransferases (Nat)"/>
    <property type="match status" value="1"/>
</dbReference>
<reference evidence="2 3" key="1">
    <citation type="submission" date="2020-08" db="EMBL/GenBank/DDBJ databases">
        <title>Genomic Encyclopedia of Type Strains, Phase IV (KMG-IV): sequencing the most valuable type-strain genomes for metagenomic binning, comparative biology and taxonomic classification.</title>
        <authorList>
            <person name="Goeker M."/>
        </authorList>
    </citation>
    <scope>NUCLEOTIDE SEQUENCE [LARGE SCALE GENOMIC DNA]</scope>
    <source>
        <strain evidence="2 3">DSM 26287</strain>
    </source>
</reference>
<dbReference type="Gene3D" id="3.40.630.30">
    <property type="match status" value="1"/>
</dbReference>
<protein>
    <submittedName>
        <fullName evidence="2">Ribosomal protein S18 acetylase RimI-like enzyme</fullName>
    </submittedName>
</protein>
<evidence type="ECO:0000313" key="3">
    <source>
        <dbReference type="Proteomes" id="UP000537141"/>
    </source>
</evidence>
<name>A0A7X0TTU9_9GAMM</name>
<evidence type="ECO:0000259" key="1">
    <source>
        <dbReference type="PROSITE" id="PS51186"/>
    </source>
</evidence>
<feature type="domain" description="N-acetyltransferase" evidence="1">
    <location>
        <begin position="5"/>
        <end position="146"/>
    </location>
</feature>
<keyword evidence="2" id="KW-0689">Ribosomal protein</keyword>
<keyword evidence="3" id="KW-1185">Reference proteome</keyword>
<dbReference type="GO" id="GO:0016747">
    <property type="term" value="F:acyltransferase activity, transferring groups other than amino-acyl groups"/>
    <property type="evidence" value="ECO:0007669"/>
    <property type="project" value="InterPro"/>
</dbReference>
<dbReference type="AlphaFoldDB" id="A0A7X0TTU9"/>
<accession>A0A7X0TTU9</accession>
<dbReference type="InterPro" id="IPR000182">
    <property type="entry name" value="GNAT_dom"/>
</dbReference>
<dbReference type="GO" id="GO:0005840">
    <property type="term" value="C:ribosome"/>
    <property type="evidence" value="ECO:0007669"/>
    <property type="project" value="UniProtKB-KW"/>
</dbReference>
<dbReference type="RefSeq" id="WP_246454956.1">
    <property type="nucleotide sequence ID" value="NZ_AP027362.1"/>
</dbReference>
<keyword evidence="2" id="KW-0687">Ribonucleoprotein</keyword>
<dbReference type="CDD" id="cd04301">
    <property type="entry name" value="NAT_SF"/>
    <property type="match status" value="1"/>
</dbReference>
<evidence type="ECO:0000313" key="2">
    <source>
        <dbReference type="EMBL" id="MBB6543647.1"/>
    </source>
</evidence>